<comment type="caution">
    <text evidence="3">The sequence shown here is derived from an EMBL/GenBank/DDBJ whole genome shotgun (WGS) entry which is preliminary data.</text>
</comment>
<keyword evidence="1" id="KW-1133">Transmembrane helix</keyword>
<dbReference type="AlphaFoldDB" id="A0A4V5ZY60"/>
<keyword evidence="4" id="KW-1185">Reference proteome</keyword>
<gene>
    <name evidence="3" type="ORF">L596_026334</name>
</gene>
<accession>A0A4V5ZY60</accession>
<evidence type="ECO:0000256" key="1">
    <source>
        <dbReference type="SAM" id="Phobius"/>
    </source>
</evidence>
<evidence type="ECO:0000313" key="4">
    <source>
        <dbReference type="Proteomes" id="UP000298663"/>
    </source>
</evidence>
<dbReference type="EMBL" id="AZBU02000010">
    <property type="protein sequence ID" value="TKR62355.1"/>
    <property type="molecule type" value="Genomic_DNA"/>
</dbReference>
<reference evidence="3 4" key="1">
    <citation type="journal article" date="2015" name="Genome Biol.">
        <title>Comparative genomics of Steinernema reveals deeply conserved gene regulatory networks.</title>
        <authorList>
            <person name="Dillman A.R."/>
            <person name="Macchietto M."/>
            <person name="Porter C.F."/>
            <person name="Rogers A."/>
            <person name="Williams B."/>
            <person name="Antoshechkin I."/>
            <person name="Lee M.M."/>
            <person name="Goodwin Z."/>
            <person name="Lu X."/>
            <person name="Lewis E.E."/>
            <person name="Goodrich-Blair H."/>
            <person name="Stock S.P."/>
            <person name="Adams B.J."/>
            <person name="Sternberg P.W."/>
            <person name="Mortazavi A."/>
        </authorList>
    </citation>
    <scope>NUCLEOTIDE SEQUENCE [LARGE SCALE GENOMIC DNA]</scope>
    <source>
        <strain evidence="3 4">ALL</strain>
    </source>
</reference>
<evidence type="ECO:0000313" key="3">
    <source>
        <dbReference type="EMBL" id="TKR62355.1"/>
    </source>
</evidence>
<feature type="signal peptide" evidence="2">
    <location>
        <begin position="1"/>
        <end position="17"/>
    </location>
</feature>
<feature type="transmembrane region" description="Helical" evidence="1">
    <location>
        <begin position="331"/>
        <end position="350"/>
    </location>
</feature>
<evidence type="ECO:0000256" key="2">
    <source>
        <dbReference type="SAM" id="SignalP"/>
    </source>
</evidence>
<reference evidence="3 4" key="2">
    <citation type="journal article" date="2019" name="G3 (Bethesda)">
        <title>Hybrid Assembly of the Genome of the Entomopathogenic Nematode Steinernema carpocapsae Identifies the X-Chromosome.</title>
        <authorList>
            <person name="Serra L."/>
            <person name="Macchietto M."/>
            <person name="Macias-Munoz A."/>
            <person name="McGill C.J."/>
            <person name="Rodriguez I.M."/>
            <person name="Rodriguez B."/>
            <person name="Murad R."/>
            <person name="Mortazavi A."/>
        </authorList>
    </citation>
    <scope>NUCLEOTIDE SEQUENCE [LARGE SCALE GENOMIC DNA]</scope>
    <source>
        <strain evidence="3 4">ALL</strain>
    </source>
</reference>
<proteinExistence type="predicted"/>
<keyword evidence="2" id="KW-0732">Signal</keyword>
<dbReference type="Proteomes" id="UP000298663">
    <property type="component" value="Unassembled WGS sequence"/>
</dbReference>
<organism evidence="3 4">
    <name type="scientific">Steinernema carpocapsae</name>
    <name type="common">Entomopathogenic nematode</name>
    <dbReference type="NCBI Taxonomy" id="34508"/>
    <lineage>
        <taxon>Eukaryota</taxon>
        <taxon>Metazoa</taxon>
        <taxon>Ecdysozoa</taxon>
        <taxon>Nematoda</taxon>
        <taxon>Chromadorea</taxon>
        <taxon>Rhabditida</taxon>
        <taxon>Tylenchina</taxon>
        <taxon>Panagrolaimomorpha</taxon>
        <taxon>Strongyloidoidea</taxon>
        <taxon>Steinernematidae</taxon>
        <taxon>Steinernema</taxon>
    </lineage>
</organism>
<name>A0A4V5ZY60_STECR</name>
<sequence length="351" mass="38321">MGVRYCIFAFLVAFAVAFSPPAHLNFKDLLSGPHSFPAHNLQFYVSTSDWSLLDQIQVTLDGQTYLPLSKYIYQGGPNNAYNAPSGIAFQQVADPNLASKPTWSVIIYIVQLDPDYNDIPNVEPDPYSNDLNAFTSNYPLVILNPAFETNLGITINSIKVKSGTAVVQSVGDESTGEAKMLFTVTPDEASQWVNTVVYGPIIRINGQGSAIISPSEGLQASRNQQRPPKSRGIVMSSKYAIEQNIFRQDFTLEETGLGKNGKPFYSLEIRYADTTSGTLVIKGGDQSFTYSNQPDITNENLSKIRSNKVTISYTSTKLSSGFLIEYLADSGSASISALATLLVSVVFVLFK</sequence>
<keyword evidence="1" id="KW-0472">Membrane</keyword>
<feature type="chain" id="PRO_5020531211" evidence="2">
    <location>
        <begin position="18"/>
        <end position="351"/>
    </location>
</feature>
<protein>
    <submittedName>
        <fullName evidence="3">Uncharacterized protein</fullName>
    </submittedName>
</protein>
<keyword evidence="1" id="KW-0812">Transmembrane</keyword>